<keyword evidence="4 8" id="KW-0560">Oxidoreductase</keyword>
<sequence length="411" mass="46954">MQQTINACADKLAEKLISLSESKEAIAVGGHTAAFTMDVIASTAFGVDVDASSNPDHPFVYHSKPFLGLAKSEQFFIKSLQIIRVILIVLLPRKVKEIFGRFFDMTFAGQESMSYFENLVNRVLDLKREDAQKRNDFLSMCIDNMVDIKDVHKDSINISDGKNLDNPRVYPVYLTGFSCEYNDYEQMHEIFKSNLCLGLTKEEVIGNAVIFLIAGYESTGATLQNLFYLLAWYPEIQEKLYTLTSEISDEDGNCDYEELQKLEYLECCILETLRLFPPLPRLDRVANKDVTVKGIRIPKDMIVEFQVYALQHDPKYWPEPELFRPERFSSENKDEFNQYAFLSFGAGNRACIGKRLAMLELKVAIAKTLKMVKFEKGANTPRMENLTYKKGPGLIQTMEPLKVNIVKRQSE</sequence>
<keyword evidence="8" id="KW-0503">Monooxygenase</keyword>
<dbReference type="InterPro" id="IPR036396">
    <property type="entry name" value="Cyt_P450_sf"/>
</dbReference>
<comment type="function">
    <text evidence="6">Cytochromes P450 are a group of heme-thiolate monooxygenases. They oxidize a variety of structurally unrelated compounds, including steroids, fatty acids, and xenobiotics.</text>
</comment>
<proteinExistence type="inferred from homology"/>
<comment type="similarity">
    <text evidence="1 8">Belongs to the cytochrome P450 family.</text>
</comment>
<evidence type="ECO:0000313" key="9">
    <source>
        <dbReference type="EMBL" id="KAF6033265.1"/>
    </source>
</evidence>
<comment type="caution">
    <text evidence="9">The sequence shown here is derived from an EMBL/GenBank/DDBJ whole genome shotgun (WGS) entry which is preliminary data.</text>
</comment>
<evidence type="ECO:0000256" key="7">
    <source>
        <dbReference type="PIRSR" id="PIRSR602401-1"/>
    </source>
</evidence>
<dbReference type="InterPro" id="IPR050705">
    <property type="entry name" value="Cytochrome_P450_3A"/>
</dbReference>
<evidence type="ECO:0000256" key="3">
    <source>
        <dbReference type="ARBA" id="ARBA00022723"/>
    </source>
</evidence>
<accession>A0A7J7K531</accession>
<keyword evidence="2 7" id="KW-0349">Heme</keyword>
<dbReference type="InterPro" id="IPR017972">
    <property type="entry name" value="Cyt_P450_CS"/>
</dbReference>
<dbReference type="PROSITE" id="PS00086">
    <property type="entry name" value="CYTOCHROME_P450"/>
    <property type="match status" value="1"/>
</dbReference>
<dbReference type="PANTHER" id="PTHR24302:SF15">
    <property type="entry name" value="FATTY-ACID PEROXYGENASE"/>
    <property type="match status" value="1"/>
</dbReference>
<keyword evidence="5 7" id="KW-0408">Iron</keyword>
<evidence type="ECO:0000256" key="5">
    <source>
        <dbReference type="ARBA" id="ARBA00023004"/>
    </source>
</evidence>
<dbReference type="GO" id="GO:0005506">
    <property type="term" value="F:iron ion binding"/>
    <property type="evidence" value="ECO:0007669"/>
    <property type="project" value="InterPro"/>
</dbReference>
<dbReference type="Pfam" id="PF00067">
    <property type="entry name" value="p450"/>
    <property type="match status" value="1"/>
</dbReference>
<keyword evidence="10" id="KW-1185">Reference proteome</keyword>
<dbReference type="GO" id="GO:0020037">
    <property type="term" value="F:heme binding"/>
    <property type="evidence" value="ECO:0007669"/>
    <property type="project" value="InterPro"/>
</dbReference>
<dbReference type="PANTHER" id="PTHR24302">
    <property type="entry name" value="CYTOCHROME P450 FAMILY 3"/>
    <property type="match status" value="1"/>
</dbReference>
<organism evidence="9 10">
    <name type="scientific">Bugula neritina</name>
    <name type="common">Brown bryozoan</name>
    <name type="synonym">Sertularia neritina</name>
    <dbReference type="NCBI Taxonomy" id="10212"/>
    <lineage>
        <taxon>Eukaryota</taxon>
        <taxon>Metazoa</taxon>
        <taxon>Spiralia</taxon>
        <taxon>Lophotrochozoa</taxon>
        <taxon>Bryozoa</taxon>
        <taxon>Gymnolaemata</taxon>
        <taxon>Cheilostomatida</taxon>
        <taxon>Flustrina</taxon>
        <taxon>Buguloidea</taxon>
        <taxon>Bugulidae</taxon>
        <taxon>Bugula</taxon>
    </lineage>
</organism>
<name>A0A7J7K531_BUGNE</name>
<dbReference type="OrthoDB" id="2789670at2759"/>
<comment type="cofactor">
    <cofactor evidence="7">
        <name>heme</name>
        <dbReference type="ChEBI" id="CHEBI:30413"/>
    </cofactor>
</comment>
<evidence type="ECO:0000313" key="10">
    <source>
        <dbReference type="Proteomes" id="UP000593567"/>
    </source>
</evidence>
<protein>
    <submittedName>
        <fullName evidence="9">CYP3A4</fullName>
    </submittedName>
</protein>
<evidence type="ECO:0000256" key="8">
    <source>
        <dbReference type="RuleBase" id="RU000461"/>
    </source>
</evidence>
<evidence type="ECO:0000256" key="6">
    <source>
        <dbReference type="ARBA" id="ARBA00043906"/>
    </source>
</evidence>
<dbReference type="GO" id="GO:0008395">
    <property type="term" value="F:steroid hydroxylase activity"/>
    <property type="evidence" value="ECO:0007669"/>
    <property type="project" value="TreeGrafter"/>
</dbReference>
<dbReference type="InterPro" id="IPR002401">
    <property type="entry name" value="Cyt_P450_E_grp-I"/>
</dbReference>
<dbReference type="EMBL" id="VXIV02001409">
    <property type="protein sequence ID" value="KAF6033265.1"/>
    <property type="molecule type" value="Genomic_DNA"/>
</dbReference>
<dbReference type="Proteomes" id="UP000593567">
    <property type="component" value="Unassembled WGS sequence"/>
</dbReference>
<dbReference type="AlphaFoldDB" id="A0A7J7K531"/>
<gene>
    <name evidence="9" type="ORF">EB796_008429</name>
</gene>
<dbReference type="Gene3D" id="1.10.630.10">
    <property type="entry name" value="Cytochrome P450"/>
    <property type="match status" value="1"/>
</dbReference>
<dbReference type="GO" id="GO:0016705">
    <property type="term" value="F:oxidoreductase activity, acting on paired donors, with incorporation or reduction of molecular oxygen"/>
    <property type="evidence" value="ECO:0007669"/>
    <property type="project" value="InterPro"/>
</dbReference>
<dbReference type="InterPro" id="IPR001128">
    <property type="entry name" value="Cyt_P450"/>
</dbReference>
<dbReference type="SUPFAM" id="SSF48264">
    <property type="entry name" value="Cytochrome P450"/>
    <property type="match status" value="1"/>
</dbReference>
<evidence type="ECO:0000256" key="1">
    <source>
        <dbReference type="ARBA" id="ARBA00010617"/>
    </source>
</evidence>
<keyword evidence="3 7" id="KW-0479">Metal-binding</keyword>
<feature type="binding site" description="axial binding residue" evidence="7">
    <location>
        <position position="351"/>
    </location>
    <ligand>
        <name>heme</name>
        <dbReference type="ChEBI" id="CHEBI:30413"/>
    </ligand>
    <ligandPart>
        <name>Fe</name>
        <dbReference type="ChEBI" id="CHEBI:18248"/>
    </ligandPart>
</feature>
<evidence type="ECO:0000256" key="2">
    <source>
        <dbReference type="ARBA" id="ARBA00022617"/>
    </source>
</evidence>
<evidence type="ECO:0000256" key="4">
    <source>
        <dbReference type="ARBA" id="ARBA00023002"/>
    </source>
</evidence>
<reference evidence="9" key="1">
    <citation type="submission" date="2020-06" db="EMBL/GenBank/DDBJ databases">
        <title>Draft genome of Bugula neritina, a colonial animal packing powerful symbionts and potential medicines.</title>
        <authorList>
            <person name="Rayko M."/>
        </authorList>
    </citation>
    <scope>NUCLEOTIDE SEQUENCE [LARGE SCALE GENOMIC DNA]</scope>
    <source>
        <strain evidence="9">Kwan_BN1</strain>
    </source>
</reference>
<dbReference type="PRINTS" id="PR00463">
    <property type="entry name" value="EP450I"/>
</dbReference>
<dbReference type="PRINTS" id="PR00385">
    <property type="entry name" value="P450"/>
</dbReference>